<name>A0A9P5YXP3_9AGAR</name>
<feature type="region of interest" description="Disordered" evidence="6">
    <location>
        <begin position="89"/>
        <end position="115"/>
    </location>
</feature>
<evidence type="ECO:0000256" key="5">
    <source>
        <dbReference type="ARBA" id="ARBA00023242"/>
    </source>
</evidence>
<protein>
    <submittedName>
        <fullName evidence="7">Uncharacterized protein</fullName>
    </submittedName>
</protein>
<gene>
    <name evidence="7" type="ORF">BDN70DRAFT_935026</name>
</gene>
<dbReference type="InterPro" id="IPR013900">
    <property type="entry name" value="RNR_inhibitor"/>
</dbReference>
<comment type="similarity">
    <text evidence="3">Belongs to the DIF1/spd1 family.</text>
</comment>
<proteinExistence type="inferred from homology"/>
<comment type="caution">
    <text evidence="7">The sequence shown here is derived from an EMBL/GenBank/DDBJ whole genome shotgun (WGS) entry which is preliminary data.</text>
</comment>
<dbReference type="OrthoDB" id="4072855at2759"/>
<dbReference type="GO" id="GO:0005737">
    <property type="term" value="C:cytoplasm"/>
    <property type="evidence" value="ECO:0007669"/>
    <property type="project" value="UniProtKB-SubCell"/>
</dbReference>
<keyword evidence="4" id="KW-0963">Cytoplasm</keyword>
<feature type="region of interest" description="Disordered" evidence="6">
    <location>
        <begin position="1"/>
        <end position="27"/>
    </location>
</feature>
<dbReference type="GO" id="GO:0005634">
    <property type="term" value="C:nucleus"/>
    <property type="evidence" value="ECO:0007669"/>
    <property type="project" value="UniProtKB-SubCell"/>
</dbReference>
<dbReference type="Pfam" id="PF08591">
    <property type="entry name" value="RNR_inhib"/>
    <property type="match status" value="1"/>
</dbReference>
<organism evidence="7 8">
    <name type="scientific">Pholiota conissans</name>
    <dbReference type="NCBI Taxonomy" id="109636"/>
    <lineage>
        <taxon>Eukaryota</taxon>
        <taxon>Fungi</taxon>
        <taxon>Dikarya</taxon>
        <taxon>Basidiomycota</taxon>
        <taxon>Agaricomycotina</taxon>
        <taxon>Agaricomycetes</taxon>
        <taxon>Agaricomycetidae</taxon>
        <taxon>Agaricales</taxon>
        <taxon>Agaricineae</taxon>
        <taxon>Strophariaceae</taxon>
        <taxon>Pholiota</taxon>
    </lineage>
</organism>
<evidence type="ECO:0000256" key="3">
    <source>
        <dbReference type="ARBA" id="ARBA00005459"/>
    </source>
</evidence>
<accession>A0A9P5YXP3</accession>
<keyword evidence="5" id="KW-0539">Nucleus</keyword>
<feature type="compositionally biased region" description="Polar residues" evidence="6">
    <location>
        <begin position="102"/>
        <end position="115"/>
    </location>
</feature>
<evidence type="ECO:0000256" key="4">
    <source>
        <dbReference type="ARBA" id="ARBA00022490"/>
    </source>
</evidence>
<keyword evidence="8" id="KW-1185">Reference proteome</keyword>
<feature type="region of interest" description="Disordered" evidence="6">
    <location>
        <begin position="164"/>
        <end position="185"/>
    </location>
</feature>
<evidence type="ECO:0000256" key="2">
    <source>
        <dbReference type="ARBA" id="ARBA00004496"/>
    </source>
</evidence>
<evidence type="ECO:0000313" key="8">
    <source>
        <dbReference type="Proteomes" id="UP000807469"/>
    </source>
</evidence>
<comment type="subcellular location">
    <subcellularLocation>
        <location evidence="2">Cytoplasm</location>
    </subcellularLocation>
    <subcellularLocation>
        <location evidence="1">Nucleus</location>
    </subcellularLocation>
</comment>
<sequence length="250" mass="27048">MTELDAVCSNPAANQAHPSHGHHHVIHGHFMPPRVQAFLILSTHSSGQFQMQEPAKRVLTDDLHNAHIASDQPPSSSDLPDELLQRLRSAGSRVRKSVTEGYRTTPSSFSRAQSTGAIFSSMNDTMRDIYANPQNTTSHASAARKRTLSFSEVAEPGTMAEGAEISIDDAPSTESPAADANPMPRKIRPLRAPSRAFLQTQSLPVGALTFAGSTKPSAITASTEPVAEEDWSFENSFQPSQPAFEPMVFD</sequence>
<dbReference type="EMBL" id="MU155293">
    <property type="protein sequence ID" value="KAF9476459.1"/>
    <property type="molecule type" value="Genomic_DNA"/>
</dbReference>
<evidence type="ECO:0000313" key="7">
    <source>
        <dbReference type="EMBL" id="KAF9476459.1"/>
    </source>
</evidence>
<dbReference type="AlphaFoldDB" id="A0A9P5YXP3"/>
<dbReference type="Proteomes" id="UP000807469">
    <property type="component" value="Unassembled WGS sequence"/>
</dbReference>
<reference evidence="7" key="1">
    <citation type="submission" date="2020-11" db="EMBL/GenBank/DDBJ databases">
        <authorList>
            <consortium name="DOE Joint Genome Institute"/>
            <person name="Ahrendt S."/>
            <person name="Riley R."/>
            <person name="Andreopoulos W."/>
            <person name="Labutti K."/>
            <person name="Pangilinan J."/>
            <person name="Ruiz-Duenas F.J."/>
            <person name="Barrasa J.M."/>
            <person name="Sanchez-Garcia M."/>
            <person name="Camarero S."/>
            <person name="Miyauchi S."/>
            <person name="Serrano A."/>
            <person name="Linde D."/>
            <person name="Babiker R."/>
            <person name="Drula E."/>
            <person name="Ayuso-Fernandez I."/>
            <person name="Pacheco R."/>
            <person name="Padilla G."/>
            <person name="Ferreira P."/>
            <person name="Barriuso J."/>
            <person name="Kellner H."/>
            <person name="Castanera R."/>
            <person name="Alfaro M."/>
            <person name="Ramirez L."/>
            <person name="Pisabarro A.G."/>
            <person name="Kuo A."/>
            <person name="Tritt A."/>
            <person name="Lipzen A."/>
            <person name="He G."/>
            <person name="Yan M."/>
            <person name="Ng V."/>
            <person name="Cullen D."/>
            <person name="Martin F."/>
            <person name="Rosso M.-N."/>
            <person name="Henrissat B."/>
            <person name="Hibbett D."/>
            <person name="Martinez A.T."/>
            <person name="Grigoriev I.V."/>
        </authorList>
    </citation>
    <scope>NUCLEOTIDE SEQUENCE</scope>
    <source>
        <strain evidence="7">CIRM-BRFM 674</strain>
    </source>
</reference>
<evidence type="ECO:0000256" key="1">
    <source>
        <dbReference type="ARBA" id="ARBA00004123"/>
    </source>
</evidence>
<evidence type="ECO:0000256" key="6">
    <source>
        <dbReference type="SAM" id="MobiDB-lite"/>
    </source>
</evidence>